<evidence type="ECO:0000256" key="6">
    <source>
        <dbReference type="ARBA" id="ARBA00022787"/>
    </source>
</evidence>
<dbReference type="GO" id="GO:0000422">
    <property type="term" value="P:autophagy of mitochondrion"/>
    <property type="evidence" value="ECO:0007669"/>
    <property type="project" value="TreeGrafter"/>
</dbReference>
<evidence type="ECO:0000256" key="12">
    <source>
        <dbReference type="PROSITE-ProRule" id="PRU00339"/>
    </source>
</evidence>
<dbReference type="PANTHER" id="PTHR13247">
    <property type="entry name" value="TETRATRICOPEPTIDE REPEAT PROTEIN 11 TPR REPEAT PROTEIN 11"/>
    <property type="match status" value="1"/>
</dbReference>
<dbReference type="GO" id="GO:0005741">
    <property type="term" value="C:mitochondrial outer membrane"/>
    <property type="evidence" value="ECO:0007669"/>
    <property type="project" value="UniProtKB-SubCell"/>
</dbReference>
<evidence type="ECO:0000256" key="10">
    <source>
        <dbReference type="ARBA" id="ARBA00023136"/>
    </source>
</evidence>
<dbReference type="InterPro" id="IPR028058">
    <property type="entry name" value="Fis1_TPR_N"/>
</dbReference>
<evidence type="ECO:0000256" key="2">
    <source>
        <dbReference type="ARBA" id="ARBA00008937"/>
    </source>
</evidence>
<keyword evidence="7 12" id="KW-0802">TPR repeat</keyword>
<evidence type="ECO:0000256" key="7">
    <source>
        <dbReference type="ARBA" id="ARBA00022803"/>
    </source>
</evidence>
<evidence type="ECO:0000256" key="3">
    <source>
        <dbReference type="ARBA" id="ARBA00014314"/>
    </source>
</evidence>
<evidence type="ECO:0000256" key="13">
    <source>
        <dbReference type="SAM" id="Phobius"/>
    </source>
</evidence>
<dbReference type="Pfam" id="PF14853">
    <property type="entry name" value="Fis1_TPR_C"/>
    <property type="match status" value="1"/>
</dbReference>
<evidence type="ECO:0000313" key="14">
    <source>
        <dbReference type="EMBL" id="KAG9325206.1"/>
    </source>
</evidence>
<evidence type="ECO:0000256" key="4">
    <source>
        <dbReference type="ARBA" id="ARBA00022692"/>
    </source>
</evidence>
<dbReference type="PROSITE" id="PS50005">
    <property type="entry name" value="TPR"/>
    <property type="match status" value="1"/>
</dbReference>
<evidence type="ECO:0000256" key="1">
    <source>
        <dbReference type="ARBA" id="ARBA00004572"/>
    </source>
</evidence>
<dbReference type="FunFam" id="1.25.40.10:FF:000179">
    <property type="entry name" value="Mitochondrial fission 1 protein"/>
    <property type="match status" value="1"/>
</dbReference>
<dbReference type="InterPro" id="IPR028061">
    <property type="entry name" value="Fis1_TPR_C"/>
</dbReference>
<dbReference type="GO" id="GO:0005778">
    <property type="term" value="C:peroxisomal membrane"/>
    <property type="evidence" value="ECO:0007669"/>
    <property type="project" value="TreeGrafter"/>
</dbReference>
<keyword evidence="5" id="KW-0677">Repeat</keyword>
<dbReference type="Proteomes" id="UP000717515">
    <property type="component" value="Unassembled WGS sequence"/>
</dbReference>
<dbReference type="PANTHER" id="PTHR13247:SF0">
    <property type="entry name" value="MITOCHONDRIAL FISSION 1 PROTEIN"/>
    <property type="match status" value="1"/>
</dbReference>
<sequence length="179" mass="20404">MGYGLLTRSIDLASAHTHTHTHTLFTATMTDNNLPTLADADICLSDSQLEVLKKQYIREGEYVTEQTRFNYAWGLIKSKNRREQTQGVLLLTEIYREVPDRRRECLFYLAVGHFRLGNYNDARKFNESLLEFEPNNSQAYALRQQIDDRVAKEGYIGMAIVGTVAAVGTIILTSLLKKK</sequence>
<comment type="function">
    <text evidence="11">Has a role in mitochondrial fission. Has a role in outer membrane fission but not matrix separation.</text>
</comment>
<organism evidence="14 15">
    <name type="scientific">Mortierella alpina</name>
    <name type="common">Oleaginous fungus</name>
    <name type="synonym">Mortierella renispora</name>
    <dbReference type="NCBI Taxonomy" id="64518"/>
    <lineage>
        <taxon>Eukaryota</taxon>
        <taxon>Fungi</taxon>
        <taxon>Fungi incertae sedis</taxon>
        <taxon>Mucoromycota</taxon>
        <taxon>Mortierellomycotina</taxon>
        <taxon>Mortierellomycetes</taxon>
        <taxon>Mortierellales</taxon>
        <taxon>Mortierellaceae</taxon>
        <taxon>Mortierella</taxon>
    </lineage>
</organism>
<keyword evidence="4 13" id="KW-0812">Transmembrane</keyword>
<keyword evidence="8 13" id="KW-1133">Transmembrane helix</keyword>
<dbReference type="GO" id="GO:0016559">
    <property type="term" value="P:peroxisome fission"/>
    <property type="evidence" value="ECO:0007669"/>
    <property type="project" value="TreeGrafter"/>
</dbReference>
<dbReference type="Pfam" id="PF14852">
    <property type="entry name" value="Fis1_TPR_N"/>
    <property type="match status" value="1"/>
</dbReference>
<dbReference type="PIRSF" id="PIRSF008835">
    <property type="entry name" value="TPR_repeat_11_Fis1"/>
    <property type="match status" value="1"/>
</dbReference>
<evidence type="ECO:0000313" key="15">
    <source>
        <dbReference type="Proteomes" id="UP000717515"/>
    </source>
</evidence>
<comment type="subcellular location">
    <subcellularLocation>
        <location evidence="1">Mitochondrion outer membrane</location>
        <topology evidence="1">Single-pass membrane protein</topology>
    </subcellularLocation>
</comment>
<feature type="repeat" description="TPR" evidence="12">
    <location>
        <begin position="103"/>
        <end position="136"/>
    </location>
</feature>
<dbReference type="AlphaFoldDB" id="A0A9P8D062"/>
<reference evidence="14" key="1">
    <citation type="submission" date="2021-07" db="EMBL/GenBank/DDBJ databases">
        <title>Draft genome of Mortierella alpina, strain LL118, isolated from an aspen leaf litter sample.</title>
        <authorList>
            <person name="Yang S."/>
            <person name="Vinatzer B.A."/>
        </authorList>
    </citation>
    <scope>NUCLEOTIDE SEQUENCE</scope>
    <source>
        <strain evidence="14">LL118</strain>
    </source>
</reference>
<dbReference type="CDD" id="cd12212">
    <property type="entry name" value="Fis1"/>
    <property type="match status" value="1"/>
</dbReference>
<protein>
    <recommendedName>
        <fullName evidence="3">Mitochondrial fission 1 protein</fullName>
    </recommendedName>
</protein>
<keyword evidence="6" id="KW-1000">Mitochondrion outer membrane</keyword>
<evidence type="ECO:0000256" key="5">
    <source>
        <dbReference type="ARBA" id="ARBA00022737"/>
    </source>
</evidence>
<dbReference type="InterPro" id="IPR016543">
    <property type="entry name" value="Fis1"/>
</dbReference>
<proteinExistence type="inferred from homology"/>
<keyword evidence="10 13" id="KW-0472">Membrane</keyword>
<keyword evidence="9" id="KW-0496">Mitochondrion</keyword>
<dbReference type="GO" id="GO:0000266">
    <property type="term" value="P:mitochondrial fission"/>
    <property type="evidence" value="ECO:0007669"/>
    <property type="project" value="InterPro"/>
</dbReference>
<dbReference type="InterPro" id="IPR019734">
    <property type="entry name" value="TPR_rpt"/>
</dbReference>
<dbReference type="InterPro" id="IPR011990">
    <property type="entry name" value="TPR-like_helical_dom_sf"/>
</dbReference>
<evidence type="ECO:0000256" key="9">
    <source>
        <dbReference type="ARBA" id="ARBA00023128"/>
    </source>
</evidence>
<evidence type="ECO:0000256" key="8">
    <source>
        <dbReference type="ARBA" id="ARBA00022989"/>
    </source>
</evidence>
<accession>A0A9P8D062</accession>
<gene>
    <name evidence="14" type="ORF">KVV02_002060</name>
</gene>
<dbReference type="Gene3D" id="1.25.40.10">
    <property type="entry name" value="Tetratricopeptide repeat domain"/>
    <property type="match status" value="1"/>
</dbReference>
<comment type="similarity">
    <text evidence="2">Belongs to the FIS1 family.</text>
</comment>
<feature type="transmembrane region" description="Helical" evidence="13">
    <location>
        <begin position="155"/>
        <end position="176"/>
    </location>
</feature>
<dbReference type="InterPro" id="IPR033745">
    <property type="entry name" value="Fis1_cytosol"/>
</dbReference>
<name>A0A9P8D062_MORAP</name>
<dbReference type="EMBL" id="JAIFTL010000046">
    <property type="protein sequence ID" value="KAG9325206.1"/>
    <property type="molecule type" value="Genomic_DNA"/>
</dbReference>
<evidence type="ECO:0000256" key="11">
    <source>
        <dbReference type="ARBA" id="ARBA00025016"/>
    </source>
</evidence>
<comment type="caution">
    <text evidence="14">The sequence shown here is derived from an EMBL/GenBank/DDBJ whole genome shotgun (WGS) entry which is preliminary data.</text>
</comment>
<dbReference type="SUPFAM" id="SSF48452">
    <property type="entry name" value="TPR-like"/>
    <property type="match status" value="1"/>
</dbReference>